<dbReference type="RefSeq" id="WP_079422042.1">
    <property type="nucleotide sequence ID" value="NZ_MZGV01000004.1"/>
</dbReference>
<organism evidence="1 2">
    <name type="scientific">Clostridium oryzae</name>
    <dbReference type="NCBI Taxonomy" id="1450648"/>
    <lineage>
        <taxon>Bacteria</taxon>
        <taxon>Bacillati</taxon>
        <taxon>Bacillota</taxon>
        <taxon>Clostridia</taxon>
        <taxon>Eubacteriales</taxon>
        <taxon>Clostridiaceae</taxon>
        <taxon>Clostridium</taxon>
    </lineage>
</organism>
<comment type="caution">
    <text evidence="1">The sequence shown here is derived from an EMBL/GenBank/DDBJ whole genome shotgun (WGS) entry which is preliminary data.</text>
</comment>
<keyword evidence="2" id="KW-1185">Reference proteome</keyword>
<evidence type="ECO:0000313" key="1">
    <source>
        <dbReference type="EMBL" id="OPJ64395.1"/>
    </source>
</evidence>
<protein>
    <submittedName>
        <fullName evidence="1">Uncharacterized protein</fullName>
    </submittedName>
</protein>
<gene>
    <name evidence="1" type="ORF">CLORY_05890</name>
</gene>
<evidence type="ECO:0000313" key="2">
    <source>
        <dbReference type="Proteomes" id="UP000190080"/>
    </source>
</evidence>
<name>A0A1V4IX89_9CLOT</name>
<dbReference type="AlphaFoldDB" id="A0A1V4IX89"/>
<sequence>MNVILLIFIILATTFLAISMNNLISISRSVNYFMEKAKTLDYVVSVYDRGKNEDLYRWLNASKADGRETHLKSGEVAFSMADKSKNNLKIGDKIVITLGDIKKLLQ</sequence>
<dbReference type="Proteomes" id="UP000190080">
    <property type="component" value="Unassembled WGS sequence"/>
</dbReference>
<accession>A0A1V4IX89</accession>
<dbReference type="OrthoDB" id="9766372at2"/>
<dbReference type="EMBL" id="MZGV01000004">
    <property type="protein sequence ID" value="OPJ64395.1"/>
    <property type="molecule type" value="Genomic_DNA"/>
</dbReference>
<reference evidence="1 2" key="1">
    <citation type="submission" date="2017-03" db="EMBL/GenBank/DDBJ databases">
        <title>Genome sequence of Clostridium oryzae DSM 28571.</title>
        <authorList>
            <person name="Poehlein A."/>
            <person name="Daniel R."/>
        </authorList>
    </citation>
    <scope>NUCLEOTIDE SEQUENCE [LARGE SCALE GENOMIC DNA]</scope>
    <source>
        <strain evidence="1 2">DSM 28571</strain>
    </source>
</reference>
<proteinExistence type="predicted"/>